<dbReference type="PANTHER" id="PTHR42930:SF3">
    <property type="entry name" value="PHOSPHATE-SPECIFIC TRANSPORT SYSTEM ACCESSORY PROTEIN PHOU"/>
    <property type="match status" value="1"/>
</dbReference>
<comment type="function">
    <text evidence="3">Plays a role in the regulation of phosphate uptake.</text>
</comment>
<feature type="domain" description="PhoU" evidence="4">
    <location>
        <begin position="25"/>
        <end position="112"/>
    </location>
</feature>
<dbReference type="InterPro" id="IPR038078">
    <property type="entry name" value="PhoU-like_sf"/>
</dbReference>
<keyword evidence="3" id="KW-0813">Transport</keyword>
<dbReference type="Gene3D" id="1.20.58.220">
    <property type="entry name" value="Phosphate transport system protein phou homolog 2, domain 2"/>
    <property type="match status" value="1"/>
</dbReference>
<evidence type="ECO:0000313" key="5">
    <source>
        <dbReference type="EMBL" id="MFC3195303.1"/>
    </source>
</evidence>
<dbReference type="PIRSF" id="PIRSF003107">
    <property type="entry name" value="PhoU"/>
    <property type="match status" value="1"/>
</dbReference>
<keyword evidence="3" id="KW-0963">Cytoplasm</keyword>
<feature type="domain" description="PhoU" evidence="4">
    <location>
        <begin position="129"/>
        <end position="214"/>
    </location>
</feature>
<proteinExistence type="inferred from homology"/>
<gene>
    <name evidence="5" type="primary">phoU</name>
    <name evidence="5" type="ORF">ACFODZ_13705</name>
</gene>
<evidence type="ECO:0000256" key="3">
    <source>
        <dbReference type="PIRNR" id="PIRNR003107"/>
    </source>
</evidence>
<evidence type="ECO:0000256" key="1">
    <source>
        <dbReference type="ARBA" id="ARBA00008107"/>
    </source>
</evidence>
<keyword evidence="2 3" id="KW-0592">Phosphate transport</keyword>
<dbReference type="NCBIfam" id="TIGR02135">
    <property type="entry name" value="phoU_full"/>
    <property type="match status" value="1"/>
</dbReference>
<dbReference type="InterPro" id="IPR026022">
    <property type="entry name" value="PhoU_dom"/>
</dbReference>
<keyword evidence="6" id="KW-1185">Reference proteome</keyword>
<dbReference type="SUPFAM" id="SSF109755">
    <property type="entry name" value="PhoU-like"/>
    <property type="match status" value="1"/>
</dbReference>
<name>A0ABV7JAW9_9GAMM</name>
<comment type="subunit">
    <text evidence="3">Homodimer.</text>
</comment>
<dbReference type="Proteomes" id="UP001595533">
    <property type="component" value="Unassembled WGS sequence"/>
</dbReference>
<dbReference type="RefSeq" id="WP_077411596.1">
    <property type="nucleotide sequence ID" value="NZ_JBHRTS010000007.1"/>
</dbReference>
<evidence type="ECO:0000259" key="4">
    <source>
        <dbReference type="Pfam" id="PF01895"/>
    </source>
</evidence>
<evidence type="ECO:0000256" key="2">
    <source>
        <dbReference type="ARBA" id="ARBA00022592"/>
    </source>
</evidence>
<sequence>MEHFEFEKHTSSEYNTELEDIRNHLLQMGGQAENQLRTVLKAISEESDELATELLSQGDDIDQMEVDLDQECTRIIARRQPAASDLRLIVAVMKSITDIERIGDETEKMARLLKKLFARDFHSKYFKEIDHLGQEVLTNLSGSLNALARLDAEEAIKLAQRDQVIDAHFDELNGQLIKKMVKDPNKVKPYLGLSQCAQSLERIGDHAKNICEYIIYLVIGKDVRHTDIEEVKNSLLEQ</sequence>
<dbReference type="Pfam" id="PF01895">
    <property type="entry name" value="PhoU"/>
    <property type="match status" value="2"/>
</dbReference>
<dbReference type="InterPro" id="IPR028366">
    <property type="entry name" value="PhoU"/>
</dbReference>
<comment type="caution">
    <text evidence="5">The sequence shown here is derived from an EMBL/GenBank/DDBJ whole genome shotgun (WGS) entry which is preliminary data.</text>
</comment>
<comment type="subcellular location">
    <subcellularLocation>
        <location evidence="3">Cytoplasm</location>
    </subcellularLocation>
</comment>
<reference evidence="6" key="1">
    <citation type="journal article" date="2019" name="Int. J. Syst. Evol. Microbiol.">
        <title>The Global Catalogue of Microorganisms (GCM) 10K type strain sequencing project: providing services to taxonomists for standard genome sequencing and annotation.</title>
        <authorList>
            <consortium name="The Broad Institute Genomics Platform"/>
            <consortium name="The Broad Institute Genome Sequencing Center for Infectious Disease"/>
            <person name="Wu L."/>
            <person name="Ma J."/>
        </authorList>
    </citation>
    <scope>NUCLEOTIDE SEQUENCE [LARGE SCALE GENOMIC DNA]</scope>
    <source>
        <strain evidence="6">KCTC 42953</strain>
    </source>
</reference>
<comment type="similarity">
    <text evidence="1 3">Belongs to the PhoU family.</text>
</comment>
<organism evidence="5 6">
    <name type="scientific">Marinicella sediminis</name>
    <dbReference type="NCBI Taxonomy" id="1792834"/>
    <lineage>
        <taxon>Bacteria</taxon>
        <taxon>Pseudomonadati</taxon>
        <taxon>Pseudomonadota</taxon>
        <taxon>Gammaproteobacteria</taxon>
        <taxon>Lysobacterales</taxon>
        <taxon>Marinicellaceae</taxon>
        <taxon>Marinicella</taxon>
    </lineage>
</organism>
<accession>A0ABV7JAW9</accession>
<evidence type="ECO:0000313" key="6">
    <source>
        <dbReference type="Proteomes" id="UP001595533"/>
    </source>
</evidence>
<dbReference type="EMBL" id="JBHRTS010000007">
    <property type="protein sequence ID" value="MFC3195303.1"/>
    <property type="molecule type" value="Genomic_DNA"/>
</dbReference>
<dbReference type="PANTHER" id="PTHR42930">
    <property type="entry name" value="PHOSPHATE-SPECIFIC TRANSPORT SYSTEM ACCESSORY PROTEIN PHOU"/>
    <property type="match status" value="1"/>
</dbReference>
<protein>
    <recommendedName>
        <fullName evidence="3">Phosphate-specific transport system accessory protein PhoU</fullName>
    </recommendedName>
</protein>